<evidence type="ECO:0000313" key="4">
    <source>
        <dbReference type="Proteomes" id="UP000694416"/>
    </source>
</evidence>
<reference evidence="3" key="2">
    <citation type="submission" date="2025-09" db="UniProtKB">
        <authorList>
            <consortium name="Ensembl"/>
        </authorList>
    </citation>
    <scope>IDENTIFICATION</scope>
</reference>
<protein>
    <recommendedName>
        <fullName evidence="2">FKBP3 basic tilted helix bundle domain-containing protein</fullName>
    </recommendedName>
</protein>
<keyword evidence="1" id="KW-0597">Phosphoprotein</keyword>
<keyword evidence="4" id="KW-1185">Reference proteome</keyword>
<organism evidence="3 4">
    <name type="scientific">Piliocolobus tephrosceles</name>
    <name type="common">Ugandan red Colobus</name>
    <dbReference type="NCBI Taxonomy" id="591936"/>
    <lineage>
        <taxon>Eukaryota</taxon>
        <taxon>Metazoa</taxon>
        <taxon>Chordata</taxon>
        <taxon>Craniata</taxon>
        <taxon>Vertebrata</taxon>
        <taxon>Euteleostomi</taxon>
        <taxon>Mammalia</taxon>
        <taxon>Eutheria</taxon>
        <taxon>Euarchontoglires</taxon>
        <taxon>Primates</taxon>
        <taxon>Haplorrhini</taxon>
        <taxon>Catarrhini</taxon>
        <taxon>Cercopithecidae</taxon>
        <taxon>Colobinae</taxon>
        <taxon>Piliocolobus</taxon>
    </lineage>
</organism>
<feature type="domain" description="FKBP3 basic tilted helix bundle" evidence="2">
    <location>
        <begin position="16"/>
        <end position="69"/>
    </location>
</feature>
<dbReference type="Gene3D" id="1.10.720.80">
    <property type="match status" value="1"/>
</dbReference>
<sequence>VLYALPQTQDWNEEPSRENIIKFLQNHSSVLFLAEHTLIGNILKMWTREVTKTLVPAYNHIFTNKHFIGGTDQRP</sequence>
<reference evidence="3" key="1">
    <citation type="submission" date="2025-08" db="UniProtKB">
        <authorList>
            <consortium name="Ensembl"/>
        </authorList>
    </citation>
    <scope>IDENTIFICATION</scope>
</reference>
<dbReference type="Ensembl" id="ENSPTET00000053770.1">
    <property type="protein sequence ID" value="ENSPTEP00000040079.1"/>
    <property type="gene ID" value="ENSPTEG00000036982.1"/>
</dbReference>
<dbReference type="InterPro" id="IPR041200">
    <property type="entry name" value="FKBP3_BTHB"/>
</dbReference>
<dbReference type="AlphaFoldDB" id="A0A8C9IPF5"/>
<dbReference type="Proteomes" id="UP000694416">
    <property type="component" value="Unplaced"/>
</dbReference>
<evidence type="ECO:0000256" key="1">
    <source>
        <dbReference type="ARBA" id="ARBA00022553"/>
    </source>
</evidence>
<evidence type="ECO:0000313" key="3">
    <source>
        <dbReference type="Ensembl" id="ENSPTEP00000040079.1"/>
    </source>
</evidence>
<evidence type="ECO:0000259" key="2">
    <source>
        <dbReference type="Pfam" id="PF18410"/>
    </source>
</evidence>
<proteinExistence type="predicted"/>
<dbReference type="Pfam" id="PF18410">
    <property type="entry name" value="BTHB"/>
    <property type="match status" value="1"/>
</dbReference>
<accession>A0A8C9IPF5</accession>
<name>A0A8C9IPF5_9PRIM</name>